<accession>A0AA86YJ22</accession>
<reference evidence="2" key="1">
    <citation type="submission" date="2008-04" db="EMBL/GenBank/DDBJ databases">
        <title>Draft genome sequence of Providencia stuartii (ATCC 25827).</title>
        <authorList>
            <person name="Sudarsanam P."/>
            <person name="Ley R."/>
            <person name="Guruge J."/>
            <person name="Turnbaugh P.J."/>
            <person name="Mahowald M."/>
            <person name="Liep D."/>
            <person name="Gordon J."/>
        </authorList>
    </citation>
    <scope>NUCLEOTIDE SEQUENCE [LARGE SCALE GENOMIC DNA]</scope>
    <source>
        <strain evidence="2">ATCC 25827</strain>
    </source>
</reference>
<dbReference type="AlphaFoldDB" id="A0AA86YJ22"/>
<proteinExistence type="predicted"/>
<sequence>MIMIKLLFGNCYHYHIMVLLNINNRKPNIFISKKMPHSSETSVAFV</sequence>
<name>A0AA86YJ22_PROST</name>
<evidence type="ECO:0000313" key="1">
    <source>
        <dbReference type="EMBL" id="EDU59181.1"/>
    </source>
</evidence>
<organism evidence="1 2">
    <name type="scientific">Providencia stuartii ATCC 25827</name>
    <dbReference type="NCBI Taxonomy" id="471874"/>
    <lineage>
        <taxon>Bacteria</taxon>
        <taxon>Pseudomonadati</taxon>
        <taxon>Pseudomonadota</taxon>
        <taxon>Gammaproteobacteria</taxon>
        <taxon>Enterobacterales</taxon>
        <taxon>Morganellaceae</taxon>
        <taxon>Providencia</taxon>
    </lineage>
</organism>
<protein>
    <submittedName>
        <fullName evidence="1">Uncharacterized protein</fullName>
    </submittedName>
</protein>
<comment type="caution">
    <text evidence="1">The sequence shown here is derived from an EMBL/GenBank/DDBJ whole genome shotgun (WGS) entry which is preliminary data.</text>
</comment>
<reference evidence="1 2" key="3">
    <citation type="submission" date="2008-05" db="EMBL/GenBank/DDBJ databases">
        <authorList>
            <person name="Fulton L."/>
            <person name="Clifton S."/>
            <person name="Fulton B."/>
            <person name="Xu J."/>
            <person name="Minx P."/>
            <person name="Pepin K.H."/>
            <person name="Johnson M."/>
            <person name="Thiruvilangam P."/>
            <person name="Bhonagiri V."/>
            <person name="Nash W.E."/>
            <person name="Mardis E.R."/>
            <person name="Wilson R.K."/>
        </authorList>
    </citation>
    <scope>NUCLEOTIDE SEQUENCE [LARGE SCALE GENOMIC DNA]</scope>
    <source>
        <strain evidence="1 2">ATCC 25827</strain>
    </source>
</reference>
<gene>
    <name evidence="1" type="ORF">PROSTU_02369</name>
</gene>
<reference evidence="2" key="2">
    <citation type="submission" date="2008-04" db="EMBL/GenBank/DDBJ databases">
        <title>Draft genome sequence of Providencia stuartii(ATCC 25827).</title>
        <authorList>
            <person name="Sudarsanam P."/>
            <person name="Ley R."/>
            <person name="Guruge J."/>
            <person name="Turnbaugh P.J."/>
            <person name="Mahowald M."/>
            <person name="Liep D."/>
            <person name="Gordon J."/>
        </authorList>
    </citation>
    <scope>NUCLEOTIDE SEQUENCE [LARGE SCALE GENOMIC DNA]</scope>
    <source>
        <strain evidence="2">ATCC 25827</strain>
    </source>
</reference>
<evidence type="ECO:0000313" key="2">
    <source>
        <dbReference type="Proteomes" id="UP000004506"/>
    </source>
</evidence>
<dbReference type="Proteomes" id="UP000004506">
    <property type="component" value="Unassembled WGS sequence"/>
</dbReference>
<dbReference type="EMBL" id="ABJD02000101">
    <property type="protein sequence ID" value="EDU59181.1"/>
    <property type="molecule type" value="Genomic_DNA"/>
</dbReference>